<name>A0A918N4F2_9FLAO</name>
<gene>
    <name evidence="1" type="ORF">GCM10007384_24120</name>
</gene>
<keyword evidence="2" id="KW-1185">Reference proteome</keyword>
<proteinExistence type="predicted"/>
<evidence type="ECO:0000313" key="1">
    <source>
        <dbReference type="EMBL" id="GGX22090.1"/>
    </source>
</evidence>
<accession>A0A918N4F2</accession>
<dbReference type="Proteomes" id="UP000601108">
    <property type="component" value="Unassembled WGS sequence"/>
</dbReference>
<organism evidence="1 2">
    <name type="scientific">Aquimarina muelleri</name>
    <dbReference type="NCBI Taxonomy" id="279356"/>
    <lineage>
        <taxon>Bacteria</taxon>
        <taxon>Pseudomonadati</taxon>
        <taxon>Bacteroidota</taxon>
        <taxon>Flavobacteriia</taxon>
        <taxon>Flavobacteriales</taxon>
        <taxon>Flavobacteriaceae</taxon>
        <taxon>Aquimarina</taxon>
    </lineage>
</organism>
<reference evidence="1 2" key="1">
    <citation type="journal article" date="2014" name="Int. J. Syst. Evol. Microbiol.">
        <title>Complete genome sequence of Corynebacterium casei LMG S-19264T (=DSM 44701T), isolated from a smear-ripened cheese.</title>
        <authorList>
            <consortium name="US DOE Joint Genome Institute (JGI-PGF)"/>
            <person name="Walter F."/>
            <person name="Albersmeier A."/>
            <person name="Kalinowski J."/>
            <person name="Ruckert C."/>
        </authorList>
    </citation>
    <scope>NUCLEOTIDE SEQUENCE [LARGE SCALE GENOMIC DNA]</scope>
    <source>
        <strain evidence="1 2">KCTC 12285</strain>
    </source>
</reference>
<dbReference type="RefSeq" id="WP_027412243.1">
    <property type="nucleotide sequence ID" value="NZ_BMWS01000016.1"/>
</dbReference>
<evidence type="ECO:0000313" key="2">
    <source>
        <dbReference type="Proteomes" id="UP000601108"/>
    </source>
</evidence>
<protein>
    <submittedName>
        <fullName evidence="1">Uncharacterized protein</fullName>
    </submittedName>
</protein>
<dbReference type="EMBL" id="BMWS01000016">
    <property type="protein sequence ID" value="GGX22090.1"/>
    <property type="molecule type" value="Genomic_DNA"/>
</dbReference>
<sequence>MDYMFKKDLRLPFVKDTPVTSLSDYLVSKQKLDHEIMLGVANAKVLFANYAVIKSDFPNQWNRITKNTKNPEEAIDNWLLKNTAFISVSQAKSKITNTTIHTTNAKSSAWRPPRYGRAAILGQPEEKEESSPFLFDVKGTGVPPYEEPILPNSNGLMTLSEAVHEVMMEHLVYMSMNHANTDIRPLPSYAVIDLGFDALWLDGNAPERAVLLLRRTTTRPRFQWERFYQGKEVASALLEVELLLRKYGLTASNCGAVRFNIFNNGEELIADRDGKNIELKNTVKNLVMNSLKINEGDTVIVDGVNVQIAGQVETNPLSMRIMDFGRYRFCSQFNNELYSWIDADYQNLNGVFLSKKDKEYTQPDPILNLANTTTTPDFLLLDDFVKNYSKNDACPEELASLFRNVITYATAKLNS</sequence>
<dbReference type="AlphaFoldDB" id="A0A918N4F2"/>
<comment type="caution">
    <text evidence="1">The sequence shown here is derived from an EMBL/GenBank/DDBJ whole genome shotgun (WGS) entry which is preliminary data.</text>
</comment>